<comment type="caution">
    <text evidence="1">The sequence shown here is derived from an EMBL/GenBank/DDBJ whole genome shotgun (WGS) entry which is preliminary data.</text>
</comment>
<sequence length="96" mass="10824">MSRPIPADYPPVLYIPCLRAVVDPADLEIVYRTTKDGRTALLVYSALDRLHRCAGAAEPWFVLPTTELQKLYDIRPFDLVLLDLVVPEDQRVEASA</sequence>
<dbReference type="RefSeq" id="WP_221286350.1">
    <property type="nucleotide sequence ID" value="NZ_BJVQ01000009.1"/>
</dbReference>
<name>A0A511F9L3_9CELL</name>
<reference evidence="1 3" key="1">
    <citation type="submission" date="2019-07" db="EMBL/GenBank/DDBJ databases">
        <title>Whole genome shotgun sequence of Cellulomonas hominis NBRC 16055.</title>
        <authorList>
            <person name="Hosoyama A."/>
            <person name="Uohara A."/>
            <person name="Ohji S."/>
            <person name="Ichikawa N."/>
        </authorList>
    </citation>
    <scope>NUCLEOTIDE SEQUENCE [LARGE SCALE GENOMIC DNA]</scope>
    <source>
        <strain evidence="1 3">NBRC 16055</strain>
    </source>
</reference>
<dbReference type="NCBIfam" id="NF042914">
    <property type="entry name" value="SAV915_dom"/>
    <property type="match status" value="1"/>
</dbReference>
<gene>
    <name evidence="1" type="ORF">CHO01_10650</name>
    <name evidence="2" type="ORF">HNR08_002323</name>
</gene>
<accession>A0A511F9L3</accession>
<dbReference type="AlphaFoldDB" id="A0A511F9L3"/>
<dbReference type="Proteomes" id="UP000564629">
    <property type="component" value="Unassembled WGS sequence"/>
</dbReference>
<dbReference type="EMBL" id="BJVQ01000009">
    <property type="protein sequence ID" value="GEL45949.1"/>
    <property type="molecule type" value="Genomic_DNA"/>
</dbReference>
<proteinExistence type="predicted"/>
<protein>
    <recommendedName>
        <fullName evidence="5">SseB protein N-terminal domain-containing protein</fullName>
    </recommendedName>
</protein>
<dbReference type="InterPro" id="IPR049975">
    <property type="entry name" value="SAV_915-like_dom"/>
</dbReference>
<evidence type="ECO:0008006" key="5">
    <source>
        <dbReference type="Google" id="ProtNLM"/>
    </source>
</evidence>
<organism evidence="1 3">
    <name type="scientific">Cellulomonas hominis</name>
    <dbReference type="NCBI Taxonomy" id="156981"/>
    <lineage>
        <taxon>Bacteria</taxon>
        <taxon>Bacillati</taxon>
        <taxon>Actinomycetota</taxon>
        <taxon>Actinomycetes</taxon>
        <taxon>Micrococcales</taxon>
        <taxon>Cellulomonadaceae</taxon>
        <taxon>Cellulomonas</taxon>
    </lineage>
</organism>
<evidence type="ECO:0000313" key="1">
    <source>
        <dbReference type="EMBL" id="GEL45949.1"/>
    </source>
</evidence>
<dbReference type="EMBL" id="JACHDN010000001">
    <property type="protein sequence ID" value="MBB5473587.1"/>
    <property type="molecule type" value="Genomic_DNA"/>
</dbReference>
<evidence type="ECO:0000313" key="2">
    <source>
        <dbReference type="EMBL" id="MBB5473587.1"/>
    </source>
</evidence>
<reference evidence="2 4" key="2">
    <citation type="submission" date="2020-08" db="EMBL/GenBank/DDBJ databases">
        <title>Sequencing the genomes of 1000 actinobacteria strains.</title>
        <authorList>
            <person name="Klenk H.-P."/>
        </authorList>
    </citation>
    <scope>NUCLEOTIDE SEQUENCE [LARGE SCALE GENOMIC DNA]</scope>
    <source>
        <strain evidence="2 4">DSM 9581</strain>
    </source>
</reference>
<dbReference type="Proteomes" id="UP000321723">
    <property type="component" value="Unassembled WGS sequence"/>
</dbReference>
<evidence type="ECO:0000313" key="3">
    <source>
        <dbReference type="Proteomes" id="UP000321723"/>
    </source>
</evidence>
<evidence type="ECO:0000313" key="4">
    <source>
        <dbReference type="Proteomes" id="UP000564629"/>
    </source>
</evidence>
<keyword evidence="3" id="KW-1185">Reference proteome</keyword>